<dbReference type="AlphaFoldDB" id="A0A284VJR3"/>
<dbReference type="Proteomes" id="UP000218615">
    <property type="component" value="Unassembled WGS sequence"/>
</dbReference>
<feature type="transmembrane region" description="Helical" evidence="1">
    <location>
        <begin position="91"/>
        <end position="110"/>
    </location>
</feature>
<feature type="transmembrane region" description="Helical" evidence="1">
    <location>
        <begin position="7"/>
        <end position="25"/>
    </location>
</feature>
<protein>
    <submittedName>
        <fullName evidence="2">Uncharacterized protein</fullName>
    </submittedName>
</protein>
<keyword evidence="1" id="KW-1133">Transmembrane helix</keyword>
<gene>
    <name evidence="2" type="ORF">MNV_120062</name>
</gene>
<organism evidence="2 3">
    <name type="scientific">Candidatus Methanoperedens nitratireducens</name>
    <dbReference type="NCBI Taxonomy" id="1392998"/>
    <lineage>
        <taxon>Archaea</taxon>
        <taxon>Methanobacteriati</taxon>
        <taxon>Methanobacteriota</taxon>
        <taxon>Stenosarchaea group</taxon>
        <taxon>Methanomicrobia</taxon>
        <taxon>Methanosarcinales</taxon>
        <taxon>ANME-2 cluster</taxon>
        <taxon>Candidatus Methanoperedentaceae</taxon>
        <taxon>Candidatus Methanoperedens</taxon>
    </lineage>
</organism>
<keyword evidence="1" id="KW-0812">Transmembrane</keyword>
<accession>A0A284VJR3</accession>
<keyword evidence="1" id="KW-0472">Membrane</keyword>
<evidence type="ECO:0000313" key="3">
    <source>
        <dbReference type="Proteomes" id="UP000218615"/>
    </source>
</evidence>
<sequence length="117" mass="13357">MVDMNKLKMVFLGFLGGMFLILGLYYRIYEPAKSTPYEYMGIGTWAAGVMFNRLFPRYKEITYMIIGLLVLHAGVLLLLKDNYSNPKLLGLLVFTAGIVVVLSSGFSDYMKRRKIKK</sequence>
<feature type="transmembrane region" description="Helical" evidence="1">
    <location>
        <begin position="61"/>
        <end position="79"/>
    </location>
</feature>
<dbReference type="EMBL" id="FZMP01000024">
    <property type="protein sequence ID" value="SNQ59495.1"/>
    <property type="molecule type" value="Genomic_DNA"/>
</dbReference>
<feature type="transmembrane region" description="Helical" evidence="1">
    <location>
        <begin position="37"/>
        <end position="54"/>
    </location>
</feature>
<evidence type="ECO:0000256" key="1">
    <source>
        <dbReference type="SAM" id="Phobius"/>
    </source>
</evidence>
<keyword evidence="3" id="KW-1185">Reference proteome</keyword>
<evidence type="ECO:0000313" key="2">
    <source>
        <dbReference type="EMBL" id="SNQ59495.1"/>
    </source>
</evidence>
<proteinExistence type="predicted"/>
<name>A0A284VJR3_9EURY</name>
<reference evidence="3" key="1">
    <citation type="submission" date="2017-06" db="EMBL/GenBank/DDBJ databases">
        <authorList>
            <person name="Cremers G."/>
        </authorList>
    </citation>
    <scope>NUCLEOTIDE SEQUENCE [LARGE SCALE GENOMIC DNA]</scope>
</reference>